<keyword evidence="2 11" id="KW-0547">Nucleotide-binding</keyword>
<dbReference type="Gene3D" id="3.40.50.300">
    <property type="entry name" value="P-loop containing nucleotide triphosphate hydrolases"/>
    <property type="match status" value="1"/>
</dbReference>
<comment type="function">
    <text evidence="13">DNA-dependent ATPase involved in processing of recombination intermediates, plays a role in repairing DNA breaks. Stimulates the branch migration of RecA-mediated strand transfer reactions, allowing the 3' invading strand to extend heteroduplex DNA faster. Binds ssDNA in the presence of ADP but not other nucleotides, has ATPase activity that is stimulated by ssDNA and various branched DNA structures, but inhibited by SSB. Does not have RecA's homology-searching function.</text>
</comment>
<reference evidence="15" key="1">
    <citation type="submission" date="2015-09" db="EMBL/GenBank/DDBJ databases">
        <title>Draft Genome Sequences of Two Novel Amoeba-resistant Intranuclear Bacteria, Candidatus Berkiella cookevillensis and Candidatus Berkiella aquae.</title>
        <authorList>
            <person name="Mehari Y.T."/>
            <person name="Arivett B.A."/>
            <person name="Farone A.L."/>
            <person name="Gunderson J.H."/>
            <person name="Farone M.B."/>
        </authorList>
    </citation>
    <scope>NUCLEOTIDE SEQUENCE [LARGE SCALE GENOMIC DNA]</scope>
    <source>
        <strain evidence="15">HT99</strain>
    </source>
</reference>
<dbReference type="HAMAP" id="MF_01498">
    <property type="entry name" value="RadA_bact"/>
    <property type="match status" value="1"/>
</dbReference>
<dbReference type="RefSeq" id="WP_075065808.1">
    <property type="nucleotide sequence ID" value="NZ_LKAJ02000001.1"/>
</dbReference>
<sequence length="452" mass="48441">MTKVKTQYSCSACGSVSPKWLGQCTDCGAWNSLTEIAISKTPNSGRWQGYAGASEASIIALPQISTTQTERLSTGLEELDRVLGGGLVMGSVILIGGDPGIGKSTLLLQALAHLPEPDKALYVTGEESLQQVSLRAKRLGVGQMPLKLLAETQVETIIALATTLKPSVMVIDSIQTIFTQLIQSAPGSVSQVRESAALLVRFAKQSGISLYLVGHVNKDGAIAGPRVLEHMVDTVLYFEGEKESRFRIVRAIKNRFGAVNELGIFAMTDKGLREVNNPSAIFLSRTAKPSSGTIVLVSWEGSRPLLLEIQALVDDSHGVPRRVTVGYDHNRLALLLAVLHRHSGITMHQMDVFLNVVGGVKVTETGADLAIVVAVLTSFRDKILDKGTVVFGEIGLGGELRPVPGGQERIIEAAKHGFKRAIVPKGNAPRQNPEGMEVFAVETLKEALSKLD</sequence>
<dbReference type="SUPFAM" id="SSF54211">
    <property type="entry name" value="Ribosomal protein S5 domain 2-like"/>
    <property type="match status" value="1"/>
</dbReference>
<evidence type="ECO:0000256" key="11">
    <source>
        <dbReference type="HAMAP-Rule" id="MF_01498"/>
    </source>
</evidence>
<dbReference type="GO" id="GO:0016787">
    <property type="term" value="F:hydrolase activity"/>
    <property type="evidence" value="ECO:0007669"/>
    <property type="project" value="UniProtKB-KW"/>
</dbReference>
<keyword evidence="8 11" id="KW-0346">Stress response</keyword>
<evidence type="ECO:0000313" key="17">
    <source>
        <dbReference type="Proteomes" id="UP000051497"/>
    </source>
</evidence>
<dbReference type="GO" id="GO:0003684">
    <property type="term" value="F:damaged DNA binding"/>
    <property type="evidence" value="ECO:0007669"/>
    <property type="project" value="InterPro"/>
</dbReference>
<dbReference type="SUPFAM" id="SSF52540">
    <property type="entry name" value="P-loop containing nucleoside triphosphate hydrolases"/>
    <property type="match status" value="1"/>
</dbReference>
<reference evidence="16" key="3">
    <citation type="submission" date="2021-06" db="EMBL/GenBank/DDBJ databases">
        <title>Genomic Description and Analysis of Intracellular Bacteria, Candidatus Berkiella cookevillensis and Candidatus Berkiella aquae.</title>
        <authorList>
            <person name="Kidane D.T."/>
            <person name="Mehari Y.T."/>
            <person name="Rice F.C."/>
            <person name="Arivett B.A."/>
            <person name="Farone A.L."/>
            <person name="Berk S.G."/>
            <person name="Farone M.B."/>
        </authorList>
    </citation>
    <scope>NUCLEOTIDE SEQUENCE</scope>
    <source>
        <strain evidence="16">HT99</strain>
    </source>
</reference>
<keyword evidence="17" id="KW-1185">Reference proteome</keyword>
<dbReference type="InterPro" id="IPR020568">
    <property type="entry name" value="Ribosomal_Su5_D2-typ_SF"/>
</dbReference>
<dbReference type="PANTHER" id="PTHR32472">
    <property type="entry name" value="DNA REPAIR PROTEIN RADA"/>
    <property type="match status" value="1"/>
</dbReference>
<keyword evidence="9 11" id="KW-0238">DNA-binding</keyword>
<dbReference type="AlphaFoldDB" id="A0A0Q9YMS5"/>
<keyword evidence="3 11" id="KW-0227">DNA damage</keyword>
<accession>A0A0Q9YMS5</accession>
<organism evidence="15">
    <name type="scientific">Candidatus Berkiella aquae</name>
    <dbReference type="NCBI Taxonomy" id="295108"/>
    <lineage>
        <taxon>Bacteria</taxon>
        <taxon>Pseudomonadati</taxon>
        <taxon>Pseudomonadota</taxon>
        <taxon>Gammaproteobacteria</taxon>
        <taxon>Candidatus Berkiellales</taxon>
        <taxon>Candidatus Berkiellaceae</taxon>
        <taxon>Candidatus Berkiella</taxon>
    </lineage>
</organism>
<keyword evidence="4 13" id="KW-0863">Zinc-finger</keyword>
<dbReference type="InterPro" id="IPR004504">
    <property type="entry name" value="DNA_repair_RadA"/>
</dbReference>
<evidence type="ECO:0000259" key="14">
    <source>
        <dbReference type="PROSITE" id="PS50162"/>
    </source>
</evidence>
<comment type="domain">
    <text evidence="11">The middle region has homology to RecA with ATPase motifs including the RadA KNRFG motif, while the C-terminus is homologous to Lon protease.</text>
</comment>
<protein>
    <recommendedName>
        <fullName evidence="11 12">DNA repair protein RadA</fullName>
    </recommendedName>
</protein>
<dbReference type="InterPro" id="IPR014721">
    <property type="entry name" value="Ribsml_uS5_D2-typ_fold_subgr"/>
</dbReference>
<evidence type="ECO:0000256" key="2">
    <source>
        <dbReference type="ARBA" id="ARBA00022741"/>
    </source>
</evidence>
<dbReference type="NCBIfam" id="TIGR00416">
    <property type="entry name" value="sms"/>
    <property type="match status" value="1"/>
</dbReference>
<dbReference type="Proteomes" id="UP000051497">
    <property type="component" value="Unassembled WGS sequence"/>
</dbReference>
<dbReference type="EMBL" id="LKAJ01000003">
    <property type="protein sequence ID" value="KRG22000.1"/>
    <property type="molecule type" value="Genomic_DNA"/>
</dbReference>
<dbReference type="PATRIC" id="fig|1590043.3.peg.1206"/>
<evidence type="ECO:0000256" key="7">
    <source>
        <dbReference type="ARBA" id="ARBA00022840"/>
    </source>
</evidence>
<reference evidence="16" key="2">
    <citation type="journal article" date="2016" name="Genome Announc.">
        <title>Draft Genome Sequences of Two Novel Amoeba-Resistant Intranuclear Bacteria, 'Candidatus Berkiella cookevillensis' and 'Candidatus Berkiella aquae'.</title>
        <authorList>
            <person name="Mehari Y.T."/>
            <person name="Arivett B.A."/>
            <person name="Farone A.L."/>
            <person name="Gunderson J.H."/>
            <person name="Farone M.B."/>
        </authorList>
    </citation>
    <scope>NUCLEOTIDE SEQUENCE</scope>
    <source>
        <strain evidence="16">HT99</strain>
    </source>
</reference>
<evidence type="ECO:0000256" key="12">
    <source>
        <dbReference type="NCBIfam" id="TIGR00416"/>
    </source>
</evidence>
<dbReference type="Pfam" id="PF13541">
    <property type="entry name" value="ChlI"/>
    <property type="match status" value="1"/>
</dbReference>
<evidence type="ECO:0000313" key="15">
    <source>
        <dbReference type="EMBL" id="KRG22000.1"/>
    </source>
</evidence>
<evidence type="ECO:0000256" key="5">
    <source>
        <dbReference type="ARBA" id="ARBA00022801"/>
    </source>
</evidence>
<dbReference type="GO" id="GO:0000725">
    <property type="term" value="P:recombinational repair"/>
    <property type="evidence" value="ECO:0007669"/>
    <property type="project" value="UniProtKB-UniRule"/>
</dbReference>
<dbReference type="InterPro" id="IPR027417">
    <property type="entry name" value="P-loop_NTPase"/>
</dbReference>
<feature type="short sequence motif" description="RadA KNRFG motif" evidence="11">
    <location>
        <begin position="253"/>
        <end position="257"/>
    </location>
</feature>
<dbReference type="PROSITE" id="PS50162">
    <property type="entry name" value="RECA_2"/>
    <property type="match status" value="1"/>
</dbReference>
<evidence type="ECO:0000313" key="16">
    <source>
        <dbReference type="EMBL" id="MCS5710311.1"/>
    </source>
</evidence>
<name>A0A0Q9YMS5_9GAMM</name>
<dbReference type="GO" id="GO:0005829">
    <property type="term" value="C:cytosol"/>
    <property type="evidence" value="ECO:0007669"/>
    <property type="project" value="TreeGrafter"/>
</dbReference>
<feature type="region of interest" description="Lon-protease-like" evidence="11">
    <location>
        <begin position="351"/>
        <end position="452"/>
    </location>
</feature>
<dbReference type="GO" id="GO:0005524">
    <property type="term" value="F:ATP binding"/>
    <property type="evidence" value="ECO:0007669"/>
    <property type="project" value="UniProtKB-UniRule"/>
</dbReference>
<dbReference type="PRINTS" id="PR01874">
    <property type="entry name" value="DNAREPAIRADA"/>
</dbReference>
<dbReference type="InterPro" id="IPR003593">
    <property type="entry name" value="AAA+_ATPase"/>
</dbReference>
<proteinExistence type="inferred from homology"/>
<evidence type="ECO:0000256" key="4">
    <source>
        <dbReference type="ARBA" id="ARBA00022771"/>
    </source>
</evidence>
<dbReference type="InterPro" id="IPR041166">
    <property type="entry name" value="Rubredoxin_2"/>
</dbReference>
<keyword evidence="7 11" id="KW-0067">ATP-binding</keyword>
<evidence type="ECO:0000256" key="1">
    <source>
        <dbReference type="ARBA" id="ARBA00022723"/>
    </source>
</evidence>
<evidence type="ECO:0000256" key="6">
    <source>
        <dbReference type="ARBA" id="ARBA00022833"/>
    </source>
</evidence>
<dbReference type="Pfam" id="PF13481">
    <property type="entry name" value="AAA_25"/>
    <property type="match status" value="1"/>
</dbReference>
<keyword evidence="6 13" id="KW-0862">Zinc</keyword>
<evidence type="ECO:0000256" key="8">
    <source>
        <dbReference type="ARBA" id="ARBA00023016"/>
    </source>
</evidence>
<dbReference type="FunFam" id="3.40.50.300:FF:000050">
    <property type="entry name" value="DNA repair protein RadA"/>
    <property type="match status" value="1"/>
</dbReference>
<dbReference type="InterPro" id="IPR020588">
    <property type="entry name" value="RecA_ATP-bd"/>
</dbReference>
<comment type="similarity">
    <text evidence="11 13">Belongs to the RecA family. RadA subfamily.</text>
</comment>
<keyword evidence="5" id="KW-0378">Hydrolase</keyword>
<keyword evidence="1 11" id="KW-0479">Metal-binding</keyword>
<dbReference type="SMART" id="SM00382">
    <property type="entry name" value="AAA"/>
    <property type="match status" value="1"/>
</dbReference>
<evidence type="ECO:0000256" key="13">
    <source>
        <dbReference type="RuleBase" id="RU003555"/>
    </source>
</evidence>
<gene>
    <name evidence="11 16" type="primary">radA</name>
    <name evidence="16" type="ORF">HT99x_002635</name>
    <name evidence="15" type="ORF">HT99x_01194</name>
</gene>
<dbReference type="GO" id="GO:0008270">
    <property type="term" value="F:zinc ion binding"/>
    <property type="evidence" value="ECO:0007669"/>
    <property type="project" value="UniProtKB-KW"/>
</dbReference>
<dbReference type="OrthoDB" id="9803906at2"/>
<evidence type="ECO:0000256" key="9">
    <source>
        <dbReference type="ARBA" id="ARBA00023125"/>
    </source>
</evidence>
<feature type="domain" description="RecA family profile 1" evidence="14">
    <location>
        <begin position="68"/>
        <end position="216"/>
    </location>
</feature>
<dbReference type="Gene3D" id="3.30.230.10">
    <property type="match status" value="1"/>
</dbReference>
<comment type="function">
    <text evidence="11">Plays a role in repairing double-strand DNA breaks, probably involving stabilizing or processing branched DNA or blocked replication forks.</text>
</comment>
<dbReference type="PANTHER" id="PTHR32472:SF10">
    <property type="entry name" value="DNA REPAIR PROTEIN RADA-LIKE PROTEIN"/>
    <property type="match status" value="1"/>
</dbReference>
<feature type="binding site" evidence="11">
    <location>
        <begin position="97"/>
        <end position="104"/>
    </location>
    <ligand>
        <name>ATP</name>
        <dbReference type="ChEBI" id="CHEBI:30616"/>
    </ligand>
</feature>
<keyword evidence="10 11" id="KW-0234">DNA repair</keyword>
<evidence type="ECO:0000256" key="10">
    <source>
        <dbReference type="ARBA" id="ARBA00023204"/>
    </source>
</evidence>
<dbReference type="GO" id="GO:0140664">
    <property type="term" value="F:ATP-dependent DNA damage sensor activity"/>
    <property type="evidence" value="ECO:0007669"/>
    <property type="project" value="InterPro"/>
</dbReference>
<dbReference type="Pfam" id="PF18073">
    <property type="entry name" value="Zn_ribbon_LapB"/>
    <property type="match status" value="1"/>
</dbReference>
<evidence type="ECO:0000256" key="3">
    <source>
        <dbReference type="ARBA" id="ARBA00022763"/>
    </source>
</evidence>
<dbReference type="EMBL" id="LKAJ02000001">
    <property type="protein sequence ID" value="MCS5710311.1"/>
    <property type="molecule type" value="Genomic_DNA"/>
</dbReference>
<dbReference type="STRING" id="295108.HT99x_01194"/>
<dbReference type="CDD" id="cd01121">
    <property type="entry name" value="RadA_SMS_N"/>
    <property type="match status" value="1"/>
</dbReference>
<comment type="caution">
    <text evidence="15">The sequence shown here is derived from an EMBL/GenBank/DDBJ whole genome shotgun (WGS) entry which is preliminary data.</text>
</comment>